<comment type="subcellular location">
    <subcellularLocation>
        <location evidence="1">Membrane</location>
        <topology evidence="1">Multi-pass membrane protein</topology>
    </subcellularLocation>
</comment>
<dbReference type="Pfam" id="PF00654">
    <property type="entry name" value="Voltage_CLC"/>
    <property type="match status" value="1"/>
</dbReference>
<keyword evidence="6 8" id="KW-0472">Membrane</keyword>
<dbReference type="eggNOG" id="COG0038">
    <property type="taxonomic scope" value="Bacteria"/>
</dbReference>
<feature type="transmembrane region" description="Helical" evidence="8">
    <location>
        <begin position="54"/>
        <end position="81"/>
    </location>
</feature>
<dbReference type="GO" id="GO:0005886">
    <property type="term" value="C:plasma membrane"/>
    <property type="evidence" value="ECO:0007669"/>
    <property type="project" value="TreeGrafter"/>
</dbReference>
<feature type="transmembrane region" description="Helical" evidence="8">
    <location>
        <begin position="160"/>
        <end position="183"/>
    </location>
</feature>
<name>B1ZYY3_OPITP</name>
<evidence type="ECO:0000256" key="1">
    <source>
        <dbReference type="ARBA" id="ARBA00004141"/>
    </source>
</evidence>
<dbReference type="OrthoDB" id="9812438at2"/>
<dbReference type="GO" id="GO:0005247">
    <property type="term" value="F:voltage-gated chloride channel activity"/>
    <property type="evidence" value="ECO:0007669"/>
    <property type="project" value="TreeGrafter"/>
</dbReference>
<gene>
    <name evidence="9" type="ordered locus">Oter_3026</name>
</gene>
<dbReference type="NCBIfam" id="NF003640">
    <property type="entry name" value="PRK05277.1"/>
    <property type="match status" value="1"/>
</dbReference>
<dbReference type="EMBL" id="CP001032">
    <property type="protein sequence ID" value="ACB76306.1"/>
    <property type="molecule type" value="Genomic_DNA"/>
</dbReference>
<proteinExistence type="predicted"/>
<reference evidence="9 10" key="1">
    <citation type="journal article" date="2011" name="J. Bacteriol.">
        <title>Genome sequence of the verrucomicrobium Opitutus terrae PB90-1, an abundant inhabitant of rice paddy soil ecosystems.</title>
        <authorList>
            <person name="van Passel M.W."/>
            <person name="Kant R."/>
            <person name="Palva A."/>
            <person name="Copeland A."/>
            <person name="Lucas S."/>
            <person name="Lapidus A."/>
            <person name="Glavina del Rio T."/>
            <person name="Pitluck S."/>
            <person name="Goltsman E."/>
            <person name="Clum A."/>
            <person name="Sun H."/>
            <person name="Schmutz J."/>
            <person name="Larimer F.W."/>
            <person name="Land M.L."/>
            <person name="Hauser L."/>
            <person name="Kyrpides N."/>
            <person name="Mikhailova N."/>
            <person name="Richardson P.P."/>
            <person name="Janssen P.H."/>
            <person name="de Vos W.M."/>
            <person name="Smidt H."/>
        </authorList>
    </citation>
    <scope>NUCLEOTIDE SEQUENCE [LARGE SCALE GENOMIC DNA]</scope>
    <source>
        <strain evidence="10">DSM 11246 / JCM 15787 / PB90-1</strain>
    </source>
</reference>
<evidence type="ECO:0000313" key="10">
    <source>
        <dbReference type="Proteomes" id="UP000007013"/>
    </source>
</evidence>
<dbReference type="InterPro" id="IPR014743">
    <property type="entry name" value="Cl-channel_core"/>
</dbReference>
<feature type="transmembrane region" description="Helical" evidence="8">
    <location>
        <begin position="235"/>
        <end position="256"/>
    </location>
</feature>
<evidence type="ECO:0000256" key="8">
    <source>
        <dbReference type="SAM" id="Phobius"/>
    </source>
</evidence>
<evidence type="ECO:0000256" key="5">
    <source>
        <dbReference type="ARBA" id="ARBA00023065"/>
    </source>
</evidence>
<accession>B1ZYY3</accession>
<evidence type="ECO:0000256" key="7">
    <source>
        <dbReference type="ARBA" id="ARBA00023214"/>
    </source>
</evidence>
<dbReference type="RefSeq" id="WP_012375835.1">
    <property type="nucleotide sequence ID" value="NC_010571.1"/>
</dbReference>
<keyword evidence="3 8" id="KW-0812">Transmembrane</keyword>
<feature type="transmembrane region" description="Helical" evidence="8">
    <location>
        <begin position="362"/>
        <end position="381"/>
    </location>
</feature>
<evidence type="ECO:0000256" key="3">
    <source>
        <dbReference type="ARBA" id="ARBA00022692"/>
    </source>
</evidence>
<keyword evidence="7" id="KW-0868">Chloride</keyword>
<dbReference type="SUPFAM" id="SSF81340">
    <property type="entry name" value="Clc chloride channel"/>
    <property type="match status" value="1"/>
</dbReference>
<keyword evidence="10" id="KW-1185">Reference proteome</keyword>
<feature type="transmembrane region" description="Helical" evidence="8">
    <location>
        <begin position="20"/>
        <end position="42"/>
    </location>
</feature>
<keyword evidence="5" id="KW-0406">Ion transport</keyword>
<dbReference type="PRINTS" id="PR00762">
    <property type="entry name" value="CLCHANNEL"/>
</dbReference>
<organism evidence="9 10">
    <name type="scientific">Opitutus terrae (strain DSM 11246 / JCM 15787 / PB90-1)</name>
    <dbReference type="NCBI Taxonomy" id="452637"/>
    <lineage>
        <taxon>Bacteria</taxon>
        <taxon>Pseudomonadati</taxon>
        <taxon>Verrucomicrobiota</taxon>
        <taxon>Opitutia</taxon>
        <taxon>Opitutales</taxon>
        <taxon>Opitutaceae</taxon>
        <taxon>Opitutus</taxon>
    </lineage>
</organism>
<evidence type="ECO:0000313" key="9">
    <source>
        <dbReference type="EMBL" id="ACB76306.1"/>
    </source>
</evidence>
<evidence type="ECO:0000256" key="4">
    <source>
        <dbReference type="ARBA" id="ARBA00022989"/>
    </source>
</evidence>
<evidence type="ECO:0000256" key="6">
    <source>
        <dbReference type="ARBA" id="ARBA00023136"/>
    </source>
</evidence>
<evidence type="ECO:0000256" key="2">
    <source>
        <dbReference type="ARBA" id="ARBA00022448"/>
    </source>
</evidence>
<keyword evidence="2" id="KW-0813">Transport</keyword>
<sequence length="436" mass="44545">MEKISDDSALGATEVRRRHIVLKAILVGVLAGALGAAFRLALQIAESARAQAIAAAAGPWALVAGIAIGVVGGALGVWLVWRFAPHAAGSGIPHLKGVLERQAEPEWKRLLPVKFIGGVLGIGGGLALGREGPTIQMGGATGAMVASWLRVRAGEGERRALMSAGAGAGLAAAFNAPLSGLVFVMEELHGNFTPVLFVAAFLASVSGDVVGRLMINELPVFHLSGIAAPGLSSLPWAALLGGALGLFGVAFNRVLLGSMNLHDRLRHWPGWVLGAIAGGTIGLAAWFLPGLAGSGGHLVQAALAGELALYLVPVFVLARFGATMLSYASGAAGGIFAPLLVLGALAGLWFGSGVHALVSNPGLTPAVFCVLGMGAMFTAVVRAPLTGIVLMVELTGTYGFMLPLLVSCMAAYGVAELLGNMPIYEALRERSLRPSR</sequence>
<feature type="transmembrane region" description="Helical" evidence="8">
    <location>
        <begin position="330"/>
        <end position="350"/>
    </location>
</feature>
<feature type="transmembrane region" description="Helical" evidence="8">
    <location>
        <begin position="388"/>
        <end position="412"/>
    </location>
</feature>
<dbReference type="PANTHER" id="PTHR45711:SF6">
    <property type="entry name" value="CHLORIDE CHANNEL PROTEIN"/>
    <property type="match status" value="1"/>
</dbReference>
<feature type="transmembrane region" description="Helical" evidence="8">
    <location>
        <begin position="268"/>
        <end position="292"/>
    </location>
</feature>
<keyword evidence="4 8" id="KW-1133">Transmembrane helix</keyword>
<dbReference type="PANTHER" id="PTHR45711">
    <property type="entry name" value="CHLORIDE CHANNEL PROTEIN"/>
    <property type="match status" value="1"/>
</dbReference>
<dbReference type="HOGENOM" id="CLU_015263_7_0_0"/>
<dbReference type="Proteomes" id="UP000007013">
    <property type="component" value="Chromosome"/>
</dbReference>
<feature type="transmembrane region" description="Helical" evidence="8">
    <location>
        <begin position="298"/>
        <end position="318"/>
    </location>
</feature>
<dbReference type="STRING" id="452637.Oter_3026"/>
<dbReference type="AlphaFoldDB" id="B1ZYY3"/>
<dbReference type="InterPro" id="IPR001807">
    <property type="entry name" value="ClC"/>
</dbReference>
<protein>
    <submittedName>
        <fullName evidence="9">Chloride channel core</fullName>
    </submittedName>
</protein>
<dbReference type="KEGG" id="ote:Oter_3026"/>
<dbReference type="CDD" id="cd01031">
    <property type="entry name" value="EriC"/>
    <property type="match status" value="1"/>
</dbReference>
<feature type="transmembrane region" description="Helical" evidence="8">
    <location>
        <begin position="195"/>
        <end position="215"/>
    </location>
</feature>
<dbReference type="Gene3D" id="1.10.3080.10">
    <property type="entry name" value="Clc chloride channel"/>
    <property type="match status" value="1"/>
</dbReference>